<reference evidence="3 4" key="2">
    <citation type="submission" date="2020-08" db="EMBL/GenBank/DDBJ databases">
        <authorList>
            <person name="Partida-Martinez L."/>
            <person name="Huntemann M."/>
            <person name="Clum A."/>
            <person name="Wang J."/>
            <person name="Palaniappan K."/>
            <person name="Ritter S."/>
            <person name="Chen I.-M."/>
            <person name="Stamatis D."/>
            <person name="Reddy T."/>
            <person name="O'Malley R."/>
            <person name="Daum C."/>
            <person name="Shapiro N."/>
            <person name="Ivanova N."/>
            <person name="Kyrpides N."/>
            <person name="Woyke T."/>
        </authorList>
    </citation>
    <scope>NUCLEOTIDE SEQUENCE [LARGE SCALE GENOMIC DNA]</scope>
    <source>
        <strain evidence="3 4">AS2.23</strain>
    </source>
</reference>
<keyword evidence="1 3" id="KW-0238">DNA-binding</keyword>
<name>A0A7W4TI91_KINRA</name>
<dbReference type="EMBL" id="JACHVY010000001">
    <property type="protein sequence ID" value="MBB2899380.1"/>
    <property type="molecule type" value="Genomic_DNA"/>
</dbReference>
<dbReference type="GO" id="GO:0003677">
    <property type="term" value="F:DNA binding"/>
    <property type="evidence" value="ECO:0007669"/>
    <property type="project" value="UniProtKB-KW"/>
</dbReference>
<reference evidence="3 4" key="1">
    <citation type="submission" date="2020-08" db="EMBL/GenBank/DDBJ databases">
        <title>The Agave Microbiome: Exploring the role of microbial communities in plant adaptations to desert environments.</title>
        <authorList>
            <person name="Partida-Martinez L.P."/>
        </authorList>
    </citation>
    <scope>NUCLEOTIDE SEQUENCE [LARGE SCALE GENOMIC DNA]</scope>
    <source>
        <strain evidence="3 4">AS2.23</strain>
    </source>
</reference>
<dbReference type="InterPro" id="IPR010499">
    <property type="entry name" value="AraC_E-bd"/>
</dbReference>
<proteinExistence type="predicted"/>
<evidence type="ECO:0000256" key="1">
    <source>
        <dbReference type="ARBA" id="ARBA00023125"/>
    </source>
</evidence>
<organism evidence="3 4">
    <name type="scientific">Kineococcus radiotolerans</name>
    <dbReference type="NCBI Taxonomy" id="131568"/>
    <lineage>
        <taxon>Bacteria</taxon>
        <taxon>Bacillati</taxon>
        <taxon>Actinomycetota</taxon>
        <taxon>Actinomycetes</taxon>
        <taxon>Kineosporiales</taxon>
        <taxon>Kineosporiaceae</taxon>
        <taxon>Kineococcus</taxon>
    </lineage>
</organism>
<comment type="caution">
    <text evidence="3">The sequence shown here is derived from an EMBL/GenBank/DDBJ whole genome shotgun (WGS) entry which is preliminary data.</text>
</comment>
<dbReference type="InterPro" id="IPR029442">
    <property type="entry name" value="GyrI-like"/>
</dbReference>
<dbReference type="InterPro" id="IPR009061">
    <property type="entry name" value="DNA-bd_dom_put_sf"/>
</dbReference>
<evidence type="ECO:0000313" key="3">
    <source>
        <dbReference type="EMBL" id="MBB2899380.1"/>
    </source>
</evidence>
<dbReference type="GO" id="GO:0003700">
    <property type="term" value="F:DNA-binding transcription factor activity"/>
    <property type="evidence" value="ECO:0007669"/>
    <property type="project" value="InterPro"/>
</dbReference>
<dbReference type="Proteomes" id="UP000533269">
    <property type="component" value="Unassembled WGS sequence"/>
</dbReference>
<evidence type="ECO:0000259" key="2">
    <source>
        <dbReference type="PROSITE" id="PS50937"/>
    </source>
</evidence>
<dbReference type="PANTHER" id="PTHR30204">
    <property type="entry name" value="REDOX-CYCLING DRUG-SENSING TRANSCRIPTIONAL ACTIVATOR SOXR"/>
    <property type="match status" value="1"/>
</dbReference>
<dbReference type="PROSITE" id="PS00552">
    <property type="entry name" value="HTH_MERR_1"/>
    <property type="match status" value="1"/>
</dbReference>
<dbReference type="PANTHER" id="PTHR30204:SF97">
    <property type="entry name" value="MERR FAMILY REGULATORY PROTEIN"/>
    <property type="match status" value="1"/>
</dbReference>
<dbReference type="Gene3D" id="1.10.1660.10">
    <property type="match status" value="1"/>
</dbReference>
<dbReference type="Gene3D" id="3.20.80.10">
    <property type="entry name" value="Regulatory factor, effector binding domain"/>
    <property type="match status" value="1"/>
</dbReference>
<sequence>MFSIGEFATIARVSVRVLRHYDALGLLPPAAVDPATGYRSYSAAQLARLNRVLALKDLGLTLQQVRAVLDEEVGVQELHGMLRLRRAELTEQVAADTARLRAVEVRLQVIEEEGTMGTQDVIVKDTDPVRVAELSAVAASFEPDHIGPVIQPLYGELYRRLAQAGIQPAGPGVAWYEHVDGGDGEEGEAVRVHAGVVIAAQEQARGGVQVTDRPGVRAATIVHHGPMDGVDATWQVLARWVADSGHRPLGLGGEVYLDYCPEDPSDGVTELQIPIAPAAGDRQDRT</sequence>
<dbReference type="Pfam" id="PF06445">
    <property type="entry name" value="GyrI-like"/>
    <property type="match status" value="1"/>
</dbReference>
<gene>
    <name evidence="3" type="ORF">FHR75_000168</name>
</gene>
<dbReference type="AlphaFoldDB" id="A0A7W4TI91"/>
<dbReference type="SMART" id="SM00871">
    <property type="entry name" value="AraC_E_bind"/>
    <property type="match status" value="1"/>
</dbReference>
<dbReference type="SUPFAM" id="SSF46955">
    <property type="entry name" value="Putative DNA-binding domain"/>
    <property type="match status" value="1"/>
</dbReference>
<dbReference type="PROSITE" id="PS50937">
    <property type="entry name" value="HTH_MERR_2"/>
    <property type="match status" value="1"/>
</dbReference>
<dbReference type="Pfam" id="PF13411">
    <property type="entry name" value="MerR_1"/>
    <property type="match status" value="1"/>
</dbReference>
<dbReference type="InterPro" id="IPR000551">
    <property type="entry name" value="MerR-type_HTH_dom"/>
</dbReference>
<dbReference type="InterPro" id="IPR047057">
    <property type="entry name" value="MerR_fam"/>
</dbReference>
<evidence type="ECO:0000313" key="4">
    <source>
        <dbReference type="Proteomes" id="UP000533269"/>
    </source>
</evidence>
<dbReference type="SMART" id="SM00422">
    <property type="entry name" value="HTH_MERR"/>
    <property type="match status" value="1"/>
</dbReference>
<dbReference type="InterPro" id="IPR011256">
    <property type="entry name" value="Reg_factor_effector_dom_sf"/>
</dbReference>
<accession>A0A7W4TI91</accession>
<dbReference type="CDD" id="cd01107">
    <property type="entry name" value="HTH_BmrR"/>
    <property type="match status" value="1"/>
</dbReference>
<feature type="domain" description="HTH merR-type" evidence="2">
    <location>
        <begin position="1"/>
        <end position="71"/>
    </location>
</feature>
<protein>
    <submittedName>
        <fullName evidence="3">DNA-binding transcriptional MerR regulator/predicted transcriptional regulator YdeE</fullName>
    </submittedName>
</protein>
<dbReference type="SUPFAM" id="SSF55136">
    <property type="entry name" value="Probable bacterial effector-binding domain"/>
    <property type="match status" value="1"/>
</dbReference>
<dbReference type="RefSeq" id="WP_183390048.1">
    <property type="nucleotide sequence ID" value="NZ_JACHVY010000001.1"/>
</dbReference>